<dbReference type="PANTHER" id="PTHR34400:SF4">
    <property type="entry name" value="MEMBRANE PROTEIN"/>
    <property type="match status" value="1"/>
</dbReference>
<dbReference type="Proteomes" id="UP000237839">
    <property type="component" value="Unassembled WGS sequence"/>
</dbReference>
<accession>A0A2S9H0E1</accession>
<gene>
    <name evidence="1" type="ORF">S2091_1810</name>
</gene>
<sequence length="659" mass="71927">MSYLDTPRLNFSGFFQADVSTVNNDVRYFDVDAFQESYQKIAPIPYSDTPPNGAWNPDGTGTFRLVDCKITGGRLGNRQFISPTDDPAIGMALGNADQRVSGKLVDLDPQQQMVSTIWGMQVRLSDAAQRALFEGEYEPAAFTNLWQRQQVATAPHDQQLAAIYQSVLSNVVWHGNSDSRLLESLRKATEQGYLSINMNVYGFGRDQNINRYTYGHVVGSIGPYHQQEPKRFVVGRQMIAAAPPTDPMVPSNGVSCFTCVVNAEQKTVSADFGNCLPIEGASGTFEDIGKVFLAIAKQPNDAKTGAPEIFTTLDGNSIALLGEVPYQGGQSWYEQHAGIVDMDYSKLDSWVADNINSHPLILVSPTAAQTVPPIYKVLVQESLAGLYLRADQFVYRLNPGETADVAMYSSCYGQPLATTIVTSVNTGFMGGTGGGDAPLDPPVETPVINTGSLNYPAQLNTDEHGRTILTLTAPAEGPGNPRVYIDGQLYGIGYAIKNQPDNTISNIWNLISVLAFDKIVMPEHPAWYPDIEPIFKQYANLYPIMSRHLIYLGEYESVVQNVRILDMAFALPMNNPNHMPVTRDLSEGKRNMILHWLRHPGPDGKPLKGVQAVKVATTPSSGKPIAQPVPLHLEALQTAGKTAVVLAHIANQSNKGSQP</sequence>
<dbReference type="EMBL" id="PUGF01000007">
    <property type="protein sequence ID" value="PRC93423.1"/>
    <property type="molecule type" value="Genomic_DNA"/>
</dbReference>
<keyword evidence="2" id="KW-1185">Reference proteome</keyword>
<protein>
    <submittedName>
        <fullName evidence="1">Uncharacterized protein</fullName>
    </submittedName>
</protein>
<name>A0A2S9H0E1_9BURK</name>
<dbReference type="OrthoDB" id="9800162at2"/>
<organism evidence="1 2">
    <name type="scientific">Solimicrobium silvestre</name>
    <dbReference type="NCBI Taxonomy" id="2099400"/>
    <lineage>
        <taxon>Bacteria</taxon>
        <taxon>Pseudomonadati</taxon>
        <taxon>Pseudomonadota</taxon>
        <taxon>Betaproteobacteria</taxon>
        <taxon>Burkholderiales</taxon>
        <taxon>Oxalobacteraceae</taxon>
        <taxon>Solimicrobium</taxon>
    </lineage>
</organism>
<dbReference type="AlphaFoldDB" id="A0A2S9H0E1"/>
<dbReference type="RefSeq" id="WP_105531474.1">
    <property type="nucleotide sequence ID" value="NZ_PUGF01000007.1"/>
</dbReference>
<reference evidence="1 2" key="1">
    <citation type="submission" date="2018-02" db="EMBL/GenBank/DDBJ databases">
        <title>Solimicrobium silvestre gen. nov., sp. nov., isolated from alpine forest soil.</title>
        <authorList>
            <person name="Margesin R."/>
            <person name="Albuquerque L."/>
            <person name="Zhang D.-C."/>
            <person name="Froufe H.J.C."/>
            <person name="Severino R."/>
            <person name="Roxo I."/>
            <person name="Egas C."/>
            <person name="Da Costa M.S."/>
        </authorList>
    </citation>
    <scope>NUCLEOTIDE SEQUENCE [LARGE SCALE GENOMIC DNA]</scope>
    <source>
        <strain evidence="1 2">S20-91</strain>
    </source>
</reference>
<evidence type="ECO:0000313" key="1">
    <source>
        <dbReference type="EMBL" id="PRC93423.1"/>
    </source>
</evidence>
<evidence type="ECO:0000313" key="2">
    <source>
        <dbReference type="Proteomes" id="UP000237839"/>
    </source>
</evidence>
<comment type="caution">
    <text evidence="1">The sequence shown here is derived from an EMBL/GenBank/DDBJ whole genome shotgun (WGS) entry which is preliminary data.</text>
</comment>
<dbReference type="PANTHER" id="PTHR34400">
    <property type="match status" value="1"/>
</dbReference>
<proteinExistence type="predicted"/>